<gene>
    <name evidence="2" type="ORF">BMF97_13955</name>
</gene>
<evidence type="ECO:0000313" key="3">
    <source>
        <dbReference type="Proteomes" id="UP000188947"/>
    </source>
</evidence>
<evidence type="ECO:0000313" key="2">
    <source>
        <dbReference type="EMBL" id="OOH94447.1"/>
    </source>
</evidence>
<evidence type="ECO:0000256" key="1">
    <source>
        <dbReference type="SAM" id="MobiDB-lite"/>
    </source>
</evidence>
<accession>A0A1V3TZN5</accession>
<keyword evidence="3" id="KW-1185">Reference proteome</keyword>
<protein>
    <submittedName>
        <fullName evidence="2">Uncharacterized protein</fullName>
    </submittedName>
</protein>
<dbReference type="Proteomes" id="UP000188947">
    <property type="component" value="Unassembled WGS sequence"/>
</dbReference>
<dbReference type="EMBL" id="MPOG01000014">
    <property type="protein sequence ID" value="OOH94447.1"/>
    <property type="molecule type" value="Genomic_DNA"/>
</dbReference>
<dbReference type="AlphaFoldDB" id="A0A1V3TZN5"/>
<name>A0A1V3TZN5_ELIME</name>
<reference evidence="2 3" key="1">
    <citation type="submission" date="2016-11" db="EMBL/GenBank/DDBJ databases">
        <title>Genome sequence and comparative genomic analysis of clinical strain Elizabethkingia meningoseptica 61421 PRCM.</title>
        <authorList>
            <person name="Wang M."/>
            <person name="Hu S."/>
            <person name="Cao L."/>
            <person name="Jiang T."/>
            <person name="Zhou Y."/>
            <person name="Ming D."/>
        </authorList>
    </citation>
    <scope>NUCLEOTIDE SEQUENCE [LARGE SCALE GENOMIC DNA]</scope>
    <source>
        <strain evidence="2 3">61421 PRCM</strain>
    </source>
</reference>
<proteinExistence type="predicted"/>
<feature type="compositionally biased region" description="Basic and acidic residues" evidence="1">
    <location>
        <begin position="91"/>
        <end position="100"/>
    </location>
</feature>
<feature type="region of interest" description="Disordered" evidence="1">
    <location>
        <begin position="81"/>
        <end position="100"/>
    </location>
</feature>
<dbReference type="RefSeq" id="WP_069214295.1">
    <property type="nucleotide sequence ID" value="NZ_CP016378.1"/>
</dbReference>
<organism evidence="2 3">
    <name type="scientific">Elizabethkingia meningoseptica</name>
    <name type="common">Chryseobacterium meningosepticum</name>
    <dbReference type="NCBI Taxonomy" id="238"/>
    <lineage>
        <taxon>Bacteria</taxon>
        <taxon>Pseudomonadati</taxon>
        <taxon>Bacteroidota</taxon>
        <taxon>Flavobacteriia</taxon>
        <taxon>Flavobacteriales</taxon>
        <taxon>Weeksellaceae</taxon>
        <taxon>Elizabethkingia</taxon>
    </lineage>
</organism>
<comment type="caution">
    <text evidence="2">The sequence shown here is derived from an EMBL/GenBank/DDBJ whole genome shotgun (WGS) entry which is preliminary data.</text>
</comment>
<dbReference type="STRING" id="238.BBD35_13275"/>
<dbReference type="OrthoDB" id="9994343at2"/>
<sequence>MRKKALSLALGIILILYIVILSSFTALSSGNPGFGNSTDWSGNCQWTGGCGASANGIEMGVETFYLFWIPMSSVPVQRTCVPDSPPCGPVEKTESLDEKI</sequence>